<organism evidence="2 3">
    <name type="scientific">Mycena alexandri</name>
    <dbReference type="NCBI Taxonomy" id="1745969"/>
    <lineage>
        <taxon>Eukaryota</taxon>
        <taxon>Fungi</taxon>
        <taxon>Dikarya</taxon>
        <taxon>Basidiomycota</taxon>
        <taxon>Agaricomycotina</taxon>
        <taxon>Agaricomycetes</taxon>
        <taxon>Agaricomycetidae</taxon>
        <taxon>Agaricales</taxon>
        <taxon>Marasmiineae</taxon>
        <taxon>Mycenaceae</taxon>
        <taxon>Mycena</taxon>
    </lineage>
</organism>
<evidence type="ECO:0000256" key="1">
    <source>
        <dbReference type="SAM" id="MobiDB-lite"/>
    </source>
</evidence>
<feature type="compositionally biased region" description="Low complexity" evidence="1">
    <location>
        <begin position="17"/>
        <end position="35"/>
    </location>
</feature>
<feature type="region of interest" description="Disordered" evidence="1">
    <location>
        <begin position="1"/>
        <end position="50"/>
    </location>
</feature>
<feature type="compositionally biased region" description="Polar residues" evidence="1">
    <location>
        <begin position="1"/>
        <end position="13"/>
    </location>
</feature>
<comment type="caution">
    <text evidence="2">The sequence shown here is derived from an EMBL/GenBank/DDBJ whole genome shotgun (WGS) entry which is preliminary data.</text>
</comment>
<feature type="compositionally biased region" description="Polar residues" evidence="1">
    <location>
        <begin position="170"/>
        <end position="187"/>
    </location>
</feature>
<reference evidence="2" key="1">
    <citation type="submission" date="2023-03" db="EMBL/GenBank/DDBJ databases">
        <title>Massive genome expansion in bonnet fungi (Mycena s.s.) driven by repeated elements and novel gene families across ecological guilds.</title>
        <authorList>
            <consortium name="Lawrence Berkeley National Laboratory"/>
            <person name="Harder C.B."/>
            <person name="Miyauchi S."/>
            <person name="Viragh M."/>
            <person name="Kuo A."/>
            <person name="Thoen E."/>
            <person name="Andreopoulos B."/>
            <person name="Lu D."/>
            <person name="Skrede I."/>
            <person name="Drula E."/>
            <person name="Henrissat B."/>
            <person name="Morin E."/>
            <person name="Kohler A."/>
            <person name="Barry K."/>
            <person name="LaButti K."/>
            <person name="Morin E."/>
            <person name="Salamov A."/>
            <person name="Lipzen A."/>
            <person name="Mereny Z."/>
            <person name="Hegedus B."/>
            <person name="Baldrian P."/>
            <person name="Stursova M."/>
            <person name="Weitz H."/>
            <person name="Taylor A."/>
            <person name="Grigoriev I.V."/>
            <person name="Nagy L.G."/>
            <person name="Martin F."/>
            <person name="Kauserud H."/>
        </authorList>
    </citation>
    <scope>NUCLEOTIDE SEQUENCE</scope>
    <source>
        <strain evidence="2">CBHHK200</strain>
    </source>
</reference>
<evidence type="ECO:0000313" key="2">
    <source>
        <dbReference type="EMBL" id="KAJ7041387.1"/>
    </source>
</evidence>
<accession>A0AAD6T9A5</accession>
<name>A0AAD6T9A5_9AGAR</name>
<protein>
    <submittedName>
        <fullName evidence="2">Uncharacterized protein</fullName>
    </submittedName>
</protein>
<dbReference type="Proteomes" id="UP001218188">
    <property type="component" value="Unassembled WGS sequence"/>
</dbReference>
<keyword evidence="3" id="KW-1185">Reference proteome</keyword>
<sequence length="187" mass="20517">MQMLGFSSRSRSAWSGKPSASPSTAKSPANNAASNCYRRRTPKSQTRMRRVASSSVTALVIYALRLRGCNCKAHPIIHRTVRMGCGLLIDGEWPAPRGESAVKIRKFAQFCSALAPWHCAVKQQSNRKISLMGPRVAPYSLGGGTRFMANMLCSGTEGGRGTHARHIQFTPDTFNPNPTHSTNRWVK</sequence>
<proteinExistence type="predicted"/>
<feature type="compositionally biased region" description="Basic residues" evidence="1">
    <location>
        <begin position="37"/>
        <end position="50"/>
    </location>
</feature>
<dbReference type="AlphaFoldDB" id="A0AAD6T9A5"/>
<dbReference type="EMBL" id="JARJCM010000017">
    <property type="protein sequence ID" value="KAJ7041387.1"/>
    <property type="molecule type" value="Genomic_DNA"/>
</dbReference>
<feature type="region of interest" description="Disordered" evidence="1">
    <location>
        <begin position="168"/>
        <end position="187"/>
    </location>
</feature>
<gene>
    <name evidence="2" type="ORF">C8F04DRAFT_1177222</name>
</gene>
<evidence type="ECO:0000313" key="3">
    <source>
        <dbReference type="Proteomes" id="UP001218188"/>
    </source>
</evidence>